<protein>
    <submittedName>
        <fullName evidence="9">Got1-domain-containing protein</fullName>
    </submittedName>
</protein>
<dbReference type="EMBL" id="KE561300">
    <property type="protein sequence ID" value="EPZ31151.1"/>
    <property type="molecule type" value="Genomic_DNA"/>
</dbReference>
<dbReference type="InterPro" id="IPR007305">
    <property type="entry name" value="Vesicle_transpt_Got1/SFT2"/>
</dbReference>
<organism evidence="8 10">
    <name type="scientific">Rozella allomycis (strain CSF55)</name>
    <dbReference type="NCBI Taxonomy" id="988480"/>
    <lineage>
        <taxon>Eukaryota</taxon>
        <taxon>Fungi</taxon>
        <taxon>Fungi incertae sedis</taxon>
        <taxon>Cryptomycota</taxon>
        <taxon>Cryptomycota incertae sedis</taxon>
        <taxon>Rozella</taxon>
    </lineage>
</organism>
<keyword evidence="4" id="KW-0333">Golgi apparatus</keyword>
<dbReference type="InterPro" id="IPR045176">
    <property type="entry name" value="Got1"/>
</dbReference>
<evidence type="ECO:0000256" key="5">
    <source>
        <dbReference type="ARBA" id="ARBA00023136"/>
    </source>
</evidence>
<evidence type="ECO:0000313" key="11">
    <source>
        <dbReference type="Proteomes" id="UP000281549"/>
    </source>
</evidence>
<keyword evidence="5 7" id="KW-0472">Membrane</keyword>
<evidence type="ECO:0000313" key="10">
    <source>
        <dbReference type="Proteomes" id="UP000030755"/>
    </source>
</evidence>
<accession>A0A075AN26</accession>
<name>A0A075AN26_ROZAC</name>
<feature type="transmembrane region" description="Helical" evidence="7">
    <location>
        <begin position="62"/>
        <end position="82"/>
    </location>
</feature>
<reference evidence="9" key="3">
    <citation type="submission" date="2018-08" db="EMBL/GenBank/DDBJ databases">
        <title>Leveraging single-cell genomics to expand the Fungal Tree of Life.</title>
        <authorList>
            <consortium name="DOE Joint Genome Institute"/>
            <person name="Ahrendt S.R."/>
            <person name="Quandt C.A."/>
            <person name="Ciobanu D."/>
            <person name="Clum A."/>
            <person name="Salamov A."/>
            <person name="Andreopoulos B."/>
            <person name="Cheng J.-F."/>
            <person name="Woyke T."/>
            <person name="Pelin A."/>
            <person name="Henrissat B."/>
            <person name="Reynolds N."/>
            <person name="Benny G.L."/>
            <person name="Smith M.E."/>
            <person name="James T.Y."/>
            <person name="Grigoriev I.V."/>
        </authorList>
    </citation>
    <scope>NUCLEOTIDE SEQUENCE</scope>
    <source>
        <strain evidence="9">CSF55</strain>
    </source>
</reference>
<keyword evidence="3 7" id="KW-1133">Transmembrane helix</keyword>
<feature type="transmembrane region" description="Helical" evidence="7">
    <location>
        <begin position="33"/>
        <end position="50"/>
    </location>
</feature>
<dbReference type="PANTHER" id="PTHR21493">
    <property type="entry name" value="CGI-141-RELATED/LIPASE CONTAINING PROTEIN"/>
    <property type="match status" value="1"/>
</dbReference>
<dbReference type="OMA" id="MWLTDAQ"/>
<evidence type="ECO:0000256" key="4">
    <source>
        <dbReference type="ARBA" id="ARBA00023034"/>
    </source>
</evidence>
<reference evidence="11" key="2">
    <citation type="journal article" date="2018" name="Nat. Microbiol.">
        <title>Leveraging single-cell genomics to expand the fungal tree of life.</title>
        <authorList>
            <person name="Ahrendt S.R."/>
            <person name="Quandt C.A."/>
            <person name="Ciobanu D."/>
            <person name="Clum A."/>
            <person name="Salamov A."/>
            <person name="Andreopoulos B."/>
            <person name="Cheng J.F."/>
            <person name="Woyke T."/>
            <person name="Pelin A."/>
            <person name="Henrissat B."/>
            <person name="Reynolds N.K."/>
            <person name="Benny G.L."/>
            <person name="Smith M.E."/>
            <person name="James T.Y."/>
            <person name="Grigoriev I.V."/>
        </authorList>
    </citation>
    <scope>NUCLEOTIDE SEQUENCE [LARGE SCALE GENOMIC DNA]</scope>
    <source>
        <strain evidence="11">CSF55</strain>
    </source>
</reference>
<dbReference type="OrthoDB" id="204784at2759"/>
<sequence length="130" mass="14574">MFLSEAQRVGLTAFGVFFMFLGVILLFDSGLLAIGNLLFLIGIVLIIGPKKTSSFFLQKNKWKGTACFLFGILLVFFKFAVFGILIELFGFINLFGDFFPMVFSFLRRLPIVGNILAPLEKVFGYINIPV</sequence>
<dbReference type="GO" id="GO:0005783">
    <property type="term" value="C:endoplasmic reticulum"/>
    <property type="evidence" value="ECO:0007669"/>
    <property type="project" value="TreeGrafter"/>
</dbReference>
<proteinExistence type="inferred from homology"/>
<dbReference type="EMBL" id="ML005202">
    <property type="protein sequence ID" value="RKP19568.1"/>
    <property type="molecule type" value="Genomic_DNA"/>
</dbReference>
<dbReference type="GO" id="GO:0000139">
    <property type="term" value="C:Golgi membrane"/>
    <property type="evidence" value="ECO:0007669"/>
    <property type="project" value="UniProtKB-SubCell"/>
</dbReference>
<dbReference type="GO" id="GO:0006888">
    <property type="term" value="P:endoplasmic reticulum to Golgi vesicle-mediated transport"/>
    <property type="evidence" value="ECO:0007669"/>
    <property type="project" value="InterPro"/>
</dbReference>
<keyword evidence="10" id="KW-1185">Reference proteome</keyword>
<gene>
    <name evidence="8" type="ORF">O9G_001062</name>
    <name evidence="9" type="ORF">ROZALSC1DRAFT_28853</name>
</gene>
<evidence type="ECO:0000256" key="6">
    <source>
        <dbReference type="ARBA" id="ARBA00025799"/>
    </source>
</evidence>
<dbReference type="Pfam" id="PF04178">
    <property type="entry name" value="Got1"/>
    <property type="match status" value="1"/>
</dbReference>
<evidence type="ECO:0000256" key="1">
    <source>
        <dbReference type="ARBA" id="ARBA00004653"/>
    </source>
</evidence>
<evidence type="ECO:0000256" key="7">
    <source>
        <dbReference type="SAM" id="Phobius"/>
    </source>
</evidence>
<comment type="similarity">
    <text evidence="6">Belongs to the GOT1 family.</text>
</comment>
<dbReference type="Proteomes" id="UP000030755">
    <property type="component" value="Unassembled WGS sequence"/>
</dbReference>
<evidence type="ECO:0000313" key="9">
    <source>
        <dbReference type="EMBL" id="RKP19568.1"/>
    </source>
</evidence>
<dbReference type="STRING" id="988480.A0A075AN26"/>
<evidence type="ECO:0000256" key="2">
    <source>
        <dbReference type="ARBA" id="ARBA00022692"/>
    </source>
</evidence>
<dbReference type="Proteomes" id="UP000281549">
    <property type="component" value="Unassembled WGS sequence"/>
</dbReference>
<dbReference type="GO" id="GO:0042147">
    <property type="term" value="P:retrograde transport, endosome to Golgi"/>
    <property type="evidence" value="ECO:0007669"/>
    <property type="project" value="InterPro"/>
</dbReference>
<evidence type="ECO:0000313" key="8">
    <source>
        <dbReference type="EMBL" id="EPZ31151.1"/>
    </source>
</evidence>
<comment type="subcellular location">
    <subcellularLocation>
        <location evidence="1">Golgi apparatus membrane</location>
        <topology evidence="1">Multi-pass membrane protein</topology>
    </subcellularLocation>
</comment>
<dbReference type="AlphaFoldDB" id="A0A075AN26"/>
<evidence type="ECO:0000256" key="3">
    <source>
        <dbReference type="ARBA" id="ARBA00022989"/>
    </source>
</evidence>
<feature type="transmembrane region" description="Helical" evidence="7">
    <location>
        <begin position="9"/>
        <end position="27"/>
    </location>
</feature>
<keyword evidence="2 7" id="KW-0812">Transmembrane</keyword>
<dbReference type="GO" id="GO:0005829">
    <property type="term" value="C:cytosol"/>
    <property type="evidence" value="ECO:0007669"/>
    <property type="project" value="GOC"/>
</dbReference>
<reference evidence="8 10" key="1">
    <citation type="journal article" date="2013" name="Curr. Biol.">
        <title>Shared signatures of parasitism and phylogenomics unite Cryptomycota and microsporidia.</title>
        <authorList>
            <person name="James T.Y."/>
            <person name="Pelin A."/>
            <person name="Bonen L."/>
            <person name="Ahrendt S."/>
            <person name="Sain D."/>
            <person name="Corradi N."/>
            <person name="Stajich J.E."/>
        </authorList>
    </citation>
    <scope>NUCLEOTIDE SEQUENCE [LARGE SCALE GENOMIC DNA]</scope>
    <source>
        <strain evidence="8">CSF55</strain>
        <strain evidence="8">CSF55</strain>
    </source>
</reference>
<dbReference type="HOGENOM" id="CLU_124519_1_0_1"/>
<dbReference type="PANTHER" id="PTHR21493:SF9">
    <property type="entry name" value="GOLGI TRANSPORT PROTEIN 1-RELATED"/>
    <property type="match status" value="1"/>
</dbReference>